<dbReference type="SUPFAM" id="SSF50630">
    <property type="entry name" value="Acid proteases"/>
    <property type="match status" value="1"/>
</dbReference>
<dbReference type="EMBL" id="CCBP010000111">
    <property type="protein sequence ID" value="CDO72153.1"/>
    <property type="molecule type" value="Genomic_DNA"/>
</dbReference>
<feature type="compositionally biased region" description="Polar residues" evidence="1">
    <location>
        <begin position="65"/>
        <end position="74"/>
    </location>
</feature>
<reference evidence="2" key="1">
    <citation type="submission" date="2014-01" db="EMBL/GenBank/DDBJ databases">
        <title>The genome of the white-rot fungus Pycnoporus cinnabarinus: a basidiomycete model with a versatile arsenal for lignocellulosic biomass breakdown.</title>
        <authorList>
            <person name="Levasseur A."/>
            <person name="Lomascolo A."/>
            <person name="Ruiz-Duenas F.J."/>
            <person name="Uzan E."/>
            <person name="Piumi F."/>
            <person name="Kues U."/>
            <person name="Ram A.F.J."/>
            <person name="Murat C."/>
            <person name="Haon M."/>
            <person name="Benoit I."/>
            <person name="Arfi Y."/>
            <person name="Chevret D."/>
            <person name="Drula E."/>
            <person name="Kwon M.J."/>
            <person name="Gouret P."/>
            <person name="Lesage-Meessen L."/>
            <person name="Lombard V."/>
            <person name="Mariette J."/>
            <person name="Noirot C."/>
            <person name="Park J."/>
            <person name="Patyshakuliyeva A."/>
            <person name="Wieneger R.A.B."/>
            <person name="Wosten H.A.B."/>
            <person name="Martin F."/>
            <person name="Coutinho P.M."/>
            <person name="de Vries R."/>
            <person name="Martinez A.T."/>
            <person name="Klopp C."/>
            <person name="Pontarotti P."/>
            <person name="Henrissat B."/>
            <person name="Record E."/>
        </authorList>
    </citation>
    <scope>NUCLEOTIDE SEQUENCE [LARGE SCALE GENOMIC DNA]</scope>
    <source>
        <strain evidence="2">BRFM137</strain>
    </source>
</reference>
<feature type="region of interest" description="Disordered" evidence="1">
    <location>
        <begin position="340"/>
        <end position="401"/>
    </location>
</feature>
<accession>A0A060SI91</accession>
<evidence type="ECO:0000313" key="2">
    <source>
        <dbReference type="EMBL" id="CDO72153.1"/>
    </source>
</evidence>
<evidence type="ECO:0000256" key="1">
    <source>
        <dbReference type="SAM" id="MobiDB-lite"/>
    </source>
</evidence>
<dbReference type="AlphaFoldDB" id="A0A060SI91"/>
<organism evidence="2 3">
    <name type="scientific">Pycnoporus cinnabarinus</name>
    <name type="common">Cinnabar-red polypore</name>
    <name type="synonym">Trametes cinnabarina</name>
    <dbReference type="NCBI Taxonomy" id="5643"/>
    <lineage>
        <taxon>Eukaryota</taxon>
        <taxon>Fungi</taxon>
        <taxon>Dikarya</taxon>
        <taxon>Basidiomycota</taxon>
        <taxon>Agaricomycotina</taxon>
        <taxon>Agaricomycetes</taxon>
        <taxon>Polyporales</taxon>
        <taxon>Polyporaceae</taxon>
        <taxon>Trametes</taxon>
    </lineage>
</organism>
<protein>
    <submittedName>
        <fullName evidence="2">Uncharacterized protein</fullName>
    </submittedName>
</protein>
<keyword evidence="3" id="KW-1185">Reference proteome</keyword>
<name>A0A060SI91_PYCCI</name>
<feature type="compositionally biased region" description="Basic and acidic residues" evidence="1">
    <location>
        <begin position="368"/>
        <end position="380"/>
    </location>
</feature>
<comment type="caution">
    <text evidence="2">The sequence shown here is derived from an EMBL/GenBank/DDBJ whole genome shotgun (WGS) entry which is preliminary data.</text>
</comment>
<gene>
    <name evidence="2" type="ORF">BN946_scf184970.g5</name>
</gene>
<evidence type="ECO:0000313" key="3">
    <source>
        <dbReference type="Proteomes" id="UP000029665"/>
    </source>
</evidence>
<sequence length="401" mass="44822">MSTPQSTPAVSPNRVRFHGPRECVLILVYPPRELQLATAAQRLSASCKLADIPPLGEDDDDESGHSTILSTPPSSVGVITPPATPRSQRQHHLIKDSSDSPTRGYSRKIGAGTFMMFIDTGSNTTWVKNASYLRLLDDQNHTCDAWSDDHLPRQVYSGKPPKPVSGREMIQQSWVKKYDDKSAARIFQYPLTDDTALPYKTILGHQVINLDTKQRQHKDLPFHYQYALAVAVNDLLEEDPTDGIIALGLSNYQATSRNNPVRVPSFLDTFGYTIVKPDPSFGQAIVMYIGLRFMPFHTPQHEKPLYQSHWDVPLVGMQIRTDDWAEEGKKRTTVRITEIPLFDPEPGQPTPRTEEQKGKSSKGGLLRRFGERKKIGKPSESESGSQLAPPQPLRVCLDTGE</sequence>
<dbReference type="Proteomes" id="UP000029665">
    <property type="component" value="Unassembled WGS sequence"/>
</dbReference>
<feature type="region of interest" description="Disordered" evidence="1">
    <location>
        <begin position="53"/>
        <end position="103"/>
    </location>
</feature>
<proteinExistence type="predicted"/>
<dbReference type="InterPro" id="IPR021109">
    <property type="entry name" value="Peptidase_aspartic_dom_sf"/>
</dbReference>
<dbReference type="HOGENOM" id="CLU_687245_0_0_1"/>